<protein>
    <recommendedName>
        <fullName evidence="8">NADH:quinone oxidoreductase/Mrp antiporter membrane subunit domain-containing protein</fullName>
    </recommendedName>
</protein>
<reference evidence="7" key="1">
    <citation type="journal article" date="2014" name="Front. Microbiol.">
        <title>High frequency of phylogenetically diverse reductive dehalogenase-homologous genes in deep subseafloor sedimentary metagenomes.</title>
        <authorList>
            <person name="Kawai M."/>
            <person name="Futagami T."/>
            <person name="Toyoda A."/>
            <person name="Takaki Y."/>
            <person name="Nishi S."/>
            <person name="Hori S."/>
            <person name="Arai W."/>
            <person name="Tsubouchi T."/>
            <person name="Morono Y."/>
            <person name="Uchiyama I."/>
            <person name="Ito T."/>
            <person name="Fujiyama A."/>
            <person name="Inagaki F."/>
            <person name="Takami H."/>
        </authorList>
    </citation>
    <scope>NUCLEOTIDE SEQUENCE</scope>
    <source>
        <strain evidence="7">Expedition CK06-06</strain>
    </source>
</reference>
<dbReference type="PANTHER" id="PTHR34583:SF2">
    <property type="entry name" value="ANTIPORTER SUBUNIT MNHC2-RELATED"/>
    <property type="match status" value="1"/>
</dbReference>
<organism evidence="7">
    <name type="scientific">marine sediment metagenome</name>
    <dbReference type="NCBI Taxonomy" id="412755"/>
    <lineage>
        <taxon>unclassified sequences</taxon>
        <taxon>metagenomes</taxon>
        <taxon>ecological metagenomes</taxon>
    </lineage>
</organism>
<sequence>MYYVASGGLILVGLYIVLVKTNLIKIIIGINFIETGVNILLISIGYIKGKTAPIFSTTN</sequence>
<feature type="transmembrane region" description="Helical" evidence="6">
    <location>
        <begin position="23"/>
        <end position="47"/>
    </location>
</feature>
<evidence type="ECO:0000256" key="1">
    <source>
        <dbReference type="ARBA" id="ARBA00004651"/>
    </source>
</evidence>
<keyword evidence="5 6" id="KW-0472">Membrane</keyword>
<proteinExistence type="predicted"/>
<accession>X1Q3P3</accession>
<dbReference type="InterPro" id="IPR039428">
    <property type="entry name" value="NUOK/Mnh_C1-like"/>
</dbReference>
<evidence type="ECO:0000256" key="2">
    <source>
        <dbReference type="ARBA" id="ARBA00022475"/>
    </source>
</evidence>
<comment type="subcellular location">
    <subcellularLocation>
        <location evidence="1">Cell membrane</location>
        <topology evidence="1">Multi-pass membrane protein</topology>
    </subcellularLocation>
</comment>
<keyword evidence="3 6" id="KW-0812">Transmembrane</keyword>
<dbReference type="EMBL" id="BARV01044737">
    <property type="protein sequence ID" value="GAI62848.1"/>
    <property type="molecule type" value="Genomic_DNA"/>
</dbReference>
<keyword evidence="4 6" id="KW-1133">Transmembrane helix</keyword>
<evidence type="ECO:0000256" key="4">
    <source>
        <dbReference type="ARBA" id="ARBA00022989"/>
    </source>
</evidence>
<feature type="non-terminal residue" evidence="7">
    <location>
        <position position="59"/>
    </location>
</feature>
<evidence type="ECO:0000256" key="6">
    <source>
        <dbReference type="SAM" id="Phobius"/>
    </source>
</evidence>
<dbReference type="Gene3D" id="1.10.287.3510">
    <property type="match status" value="1"/>
</dbReference>
<evidence type="ECO:0008006" key="8">
    <source>
        <dbReference type="Google" id="ProtNLM"/>
    </source>
</evidence>
<dbReference type="Pfam" id="PF00420">
    <property type="entry name" value="Oxidored_q2"/>
    <property type="match status" value="1"/>
</dbReference>
<dbReference type="PANTHER" id="PTHR34583">
    <property type="entry name" value="ANTIPORTER SUBUNIT MNHC2-RELATED"/>
    <property type="match status" value="1"/>
</dbReference>
<dbReference type="AlphaFoldDB" id="X1Q3P3"/>
<evidence type="ECO:0000256" key="5">
    <source>
        <dbReference type="ARBA" id="ARBA00023136"/>
    </source>
</evidence>
<dbReference type="InterPro" id="IPR050601">
    <property type="entry name" value="CPA3_antiporter_subunitC"/>
</dbReference>
<name>X1Q3P3_9ZZZZ</name>
<gene>
    <name evidence="7" type="ORF">S06H3_66008</name>
</gene>
<evidence type="ECO:0000256" key="3">
    <source>
        <dbReference type="ARBA" id="ARBA00022692"/>
    </source>
</evidence>
<comment type="caution">
    <text evidence="7">The sequence shown here is derived from an EMBL/GenBank/DDBJ whole genome shotgun (WGS) entry which is preliminary data.</text>
</comment>
<dbReference type="GO" id="GO:0005886">
    <property type="term" value="C:plasma membrane"/>
    <property type="evidence" value="ECO:0007669"/>
    <property type="project" value="UniProtKB-SubCell"/>
</dbReference>
<keyword evidence="2" id="KW-1003">Cell membrane</keyword>
<evidence type="ECO:0000313" key="7">
    <source>
        <dbReference type="EMBL" id="GAI62848.1"/>
    </source>
</evidence>